<keyword evidence="5" id="KW-1185">Reference proteome</keyword>
<protein>
    <submittedName>
        <fullName evidence="4">Siderophore synthetase component</fullName>
    </submittedName>
</protein>
<dbReference type="InterPro" id="IPR037455">
    <property type="entry name" value="LucA/IucC-like"/>
</dbReference>
<dbReference type="GO" id="GO:0019290">
    <property type="term" value="P:siderophore biosynthetic process"/>
    <property type="evidence" value="ECO:0007669"/>
    <property type="project" value="InterPro"/>
</dbReference>
<evidence type="ECO:0000256" key="1">
    <source>
        <dbReference type="ARBA" id="ARBA00004924"/>
    </source>
</evidence>
<dbReference type="Gene3D" id="1.10.510.40">
    <property type="match status" value="1"/>
</dbReference>
<feature type="domain" description="Aerobactin siderophore biosynthesis IucA/IucC-like C-terminal" evidence="3">
    <location>
        <begin position="487"/>
        <end position="626"/>
    </location>
</feature>
<evidence type="ECO:0000259" key="2">
    <source>
        <dbReference type="Pfam" id="PF04183"/>
    </source>
</evidence>
<dbReference type="OrthoDB" id="495728at2"/>
<gene>
    <name evidence="4" type="ORF">SAMN05192556_10144</name>
</gene>
<comment type="pathway">
    <text evidence="1">Siderophore biosynthesis.</text>
</comment>
<dbReference type="GO" id="GO:0016881">
    <property type="term" value="F:acid-amino acid ligase activity"/>
    <property type="evidence" value="ECO:0007669"/>
    <property type="project" value="UniProtKB-ARBA"/>
</dbReference>
<evidence type="ECO:0000313" key="5">
    <source>
        <dbReference type="Proteomes" id="UP000184248"/>
    </source>
</evidence>
<evidence type="ECO:0000313" key="4">
    <source>
        <dbReference type="EMBL" id="SHJ83100.1"/>
    </source>
</evidence>
<accession>A0A1M6MIE9</accession>
<evidence type="ECO:0000259" key="3">
    <source>
        <dbReference type="Pfam" id="PF06276"/>
    </source>
</evidence>
<sequence length="670" mass="75366">MSSPMMHFPLSDHRASHVPSLDRTDTVSEFTTMESFNAQHHAQAQIMQSLVDGLLIEGMLDDLGAVWQDASEVDDRVARLPVFQAHGGQPSRWFWSWPQGRHQRVVMLLQPGIAQVWEKVPRTPVIVVDDESGEWASLDPVAFMRRVFGAMAEGDDQALGQGQQVFLEALADSLWQAERSVEHRVATRDLLRRDTAEHFAIMEQWASLLDRPFHPTAKAKQGLSEDEYRAYMAEFDAPITLRWVAMARDRVMTGAGVDEACPAPMAWLVGDEDRQALEREMSSRDLARTHIAIPVHPWQHEHALPHWLEAAFAAGDCVSLETVTAPWLATSSLRSLAPTMASPHYLKLPMAIHSLGASRYLPAVKMFNGDLSARLLHQAREKDAWLAEGLYLCDEGKWWAYMPEEATLFDEAPRHLSAMVRSYPRALLEDPNVRLVPMATLGTPLPGGEHHVFDDWLAQRGMTAGPDAIRVLLGELSDTFFDINLRMFRLGMLAEVHGQNAVLVFREGRCEGLLLRDHDSLRINVARLERHGMQDPCYCIKPGHANTLYHDSLEALLFWLQTLAIQVNLRAIIETLAEHYALPVRDLWREVAARLAARIEAIPFDDHDREMLKEALFERTQWPYKRLITPIIERAGGPGSMPFGTSSTCNPFIRAGLPDVAMPAEALSEA</sequence>
<dbReference type="PANTHER" id="PTHR34384:SF6">
    <property type="entry name" value="STAPHYLOFERRIN B SYNTHASE"/>
    <property type="match status" value="1"/>
</dbReference>
<proteinExistence type="predicted"/>
<dbReference type="Pfam" id="PF06276">
    <property type="entry name" value="FhuF"/>
    <property type="match status" value="1"/>
</dbReference>
<dbReference type="Proteomes" id="UP000184248">
    <property type="component" value="Unassembled WGS sequence"/>
</dbReference>
<name>A0A1M6MIE9_9GAMM</name>
<organism evidence="4 5">
    <name type="scientific">Halomonas caseinilytica</name>
    <dbReference type="NCBI Taxonomy" id="438744"/>
    <lineage>
        <taxon>Bacteria</taxon>
        <taxon>Pseudomonadati</taxon>
        <taxon>Pseudomonadota</taxon>
        <taxon>Gammaproteobacteria</taxon>
        <taxon>Oceanospirillales</taxon>
        <taxon>Halomonadaceae</taxon>
        <taxon>Halomonas</taxon>
    </lineage>
</organism>
<dbReference type="InterPro" id="IPR007310">
    <property type="entry name" value="Aerobactin_biosyn_IucA/IucC_N"/>
</dbReference>
<dbReference type="AlphaFoldDB" id="A0A1M6MIE9"/>
<dbReference type="InterPro" id="IPR022770">
    <property type="entry name" value="IucA/IucC-like_C"/>
</dbReference>
<dbReference type="EMBL" id="FRAL01000001">
    <property type="protein sequence ID" value="SHJ83100.1"/>
    <property type="molecule type" value="Genomic_DNA"/>
</dbReference>
<reference evidence="5" key="1">
    <citation type="submission" date="2016-11" db="EMBL/GenBank/DDBJ databases">
        <authorList>
            <person name="Varghese N."/>
            <person name="Submissions S."/>
        </authorList>
    </citation>
    <scope>NUCLEOTIDE SEQUENCE [LARGE SCALE GENOMIC DNA]</scope>
    <source>
        <strain evidence="5">ALO Sharm</strain>
    </source>
</reference>
<dbReference type="Pfam" id="PF04183">
    <property type="entry name" value="IucA_IucC"/>
    <property type="match status" value="1"/>
</dbReference>
<feature type="domain" description="Aerobactin siderophore biosynthesis IucA/IucC N-terminal" evidence="2">
    <location>
        <begin position="199"/>
        <end position="441"/>
    </location>
</feature>
<dbReference type="PANTHER" id="PTHR34384">
    <property type="entry name" value="L-2,3-DIAMINOPROPANOATE--CITRATE LIGASE"/>
    <property type="match status" value="1"/>
</dbReference>